<evidence type="ECO:0000256" key="2">
    <source>
        <dbReference type="ARBA" id="ARBA00012438"/>
    </source>
</evidence>
<dbReference type="Pfam" id="PF02518">
    <property type="entry name" value="HATPase_c"/>
    <property type="match status" value="1"/>
</dbReference>
<dbReference type="InterPro" id="IPR050482">
    <property type="entry name" value="Sensor_HK_TwoCompSys"/>
</dbReference>
<feature type="domain" description="Putative sensor" evidence="12">
    <location>
        <begin position="28"/>
        <end position="205"/>
    </location>
</feature>
<evidence type="ECO:0000256" key="1">
    <source>
        <dbReference type="ARBA" id="ARBA00000085"/>
    </source>
</evidence>
<evidence type="ECO:0000256" key="7">
    <source>
        <dbReference type="ARBA" id="ARBA00022840"/>
    </source>
</evidence>
<accession>A0A841FXZ7</accession>
<evidence type="ECO:0000313" key="13">
    <source>
        <dbReference type="EMBL" id="MBB6037329.1"/>
    </source>
</evidence>
<dbReference type="SUPFAM" id="SSF55874">
    <property type="entry name" value="ATPase domain of HSP90 chaperone/DNA topoisomerase II/histidine kinase"/>
    <property type="match status" value="1"/>
</dbReference>
<dbReference type="GO" id="GO:0005524">
    <property type="term" value="F:ATP binding"/>
    <property type="evidence" value="ECO:0007669"/>
    <property type="project" value="UniProtKB-KW"/>
</dbReference>
<keyword evidence="4" id="KW-0808">Transferase</keyword>
<evidence type="ECO:0000256" key="6">
    <source>
        <dbReference type="ARBA" id="ARBA00022777"/>
    </source>
</evidence>
<dbReference type="Proteomes" id="UP000548476">
    <property type="component" value="Unassembled WGS sequence"/>
</dbReference>
<reference evidence="13 14" key="1">
    <citation type="submission" date="2020-08" db="EMBL/GenBank/DDBJ databases">
        <title>Genomic Encyclopedia of Type Strains, Phase IV (KMG-IV): sequencing the most valuable type-strain genomes for metagenomic binning, comparative biology and taxonomic classification.</title>
        <authorList>
            <person name="Goeker M."/>
        </authorList>
    </citation>
    <scope>NUCLEOTIDE SEQUENCE [LARGE SCALE GENOMIC DNA]</scope>
    <source>
        <strain evidence="13 14">YIM 65646</strain>
    </source>
</reference>
<comment type="caution">
    <text evidence="13">The sequence shown here is derived from an EMBL/GenBank/DDBJ whole genome shotgun (WGS) entry which is preliminary data.</text>
</comment>
<dbReference type="GO" id="GO:0016020">
    <property type="term" value="C:membrane"/>
    <property type="evidence" value="ECO:0007669"/>
    <property type="project" value="InterPro"/>
</dbReference>
<keyword evidence="9" id="KW-1133">Transmembrane helix</keyword>
<gene>
    <name evidence="13" type="ORF">HNR73_005205</name>
</gene>
<dbReference type="InterPro" id="IPR025828">
    <property type="entry name" value="Put_sensor_dom"/>
</dbReference>
<dbReference type="EC" id="2.7.13.3" evidence="2"/>
<dbReference type="CDD" id="cd16917">
    <property type="entry name" value="HATPase_UhpB-NarQ-NarX-like"/>
    <property type="match status" value="1"/>
</dbReference>
<dbReference type="Gene3D" id="1.20.5.1930">
    <property type="match status" value="1"/>
</dbReference>
<name>A0A841FXZ7_9ACTN</name>
<dbReference type="PANTHER" id="PTHR24421">
    <property type="entry name" value="NITRATE/NITRITE SENSOR PROTEIN NARX-RELATED"/>
    <property type="match status" value="1"/>
</dbReference>
<feature type="transmembrane region" description="Helical" evidence="9">
    <location>
        <begin position="27"/>
        <end position="50"/>
    </location>
</feature>
<evidence type="ECO:0000256" key="9">
    <source>
        <dbReference type="SAM" id="Phobius"/>
    </source>
</evidence>
<dbReference type="GO" id="GO:0046983">
    <property type="term" value="F:protein dimerization activity"/>
    <property type="evidence" value="ECO:0007669"/>
    <property type="project" value="InterPro"/>
</dbReference>
<keyword evidence="8" id="KW-0902">Two-component regulatory system</keyword>
<evidence type="ECO:0000256" key="3">
    <source>
        <dbReference type="ARBA" id="ARBA00022553"/>
    </source>
</evidence>
<sequence>MTHPGVWRALARPHRWLASSWPWRGPVYLLSGLLLNLAALPGLVFGVLLGVGTAPIGLGLVILTGVVLVGVPAGMLERRRLRLMRVGPIPSPHTRPPAPGLMSWLRTRLREAATWRELAHALLNAIPLLVFDLMFIGNLLTAVIVLLFAPLITRDGGPLPFYDVTLTGTAQAWLATAAGVVLTVASAYVLTLYAAARAVLARALLAPRERETAEAVERLIGSRARLAHSFDAERRRIERDLHDGAQQQLTGLASTIGLARLQSAALPGAEDLTERLDRAADQVTDALGALRETVRGIHPRLLTDRGLPAAVHAVADRSRLPVTVDAELPGRPEPAVEAAAYFAVCELLGNATEHARATRALVRVRFENERLVVVVGDDGHGGARVVEPGPDAERGTGLIGITDRLAVHDGEVTVSSPHGGPTEITLEIPCRLTSR</sequence>
<keyword evidence="3" id="KW-0597">Phosphoprotein</keyword>
<keyword evidence="5" id="KW-0547">Nucleotide-binding</keyword>
<protein>
    <recommendedName>
        <fullName evidence="2">histidine kinase</fullName>
        <ecNumber evidence="2">2.7.13.3</ecNumber>
    </recommendedName>
</protein>
<evidence type="ECO:0000313" key="14">
    <source>
        <dbReference type="Proteomes" id="UP000548476"/>
    </source>
</evidence>
<comment type="catalytic activity">
    <reaction evidence="1">
        <text>ATP + protein L-histidine = ADP + protein N-phospho-L-histidine.</text>
        <dbReference type="EC" id="2.7.13.3"/>
    </reaction>
</comment>
<dbReference type="InterPro" id="IPR003594">
    <property type="entry name" value="HATPase_dom"/>
</dbReference>
<keyword evidence="9" id="KW-0472">Membrane</keyword>
<dbReference type="GO" id="GO:0000155">
    <property type="term" value="F:phosphorelay sensor kinase activity"/>
    <property type="evidence" value="ECO:0007669"/>
    <property type="project" value="InterPro"/>
</dbReference>
<keyword evidence="9" id="KW-0812">Transmembrane</keyword>
<feature type="transmembrane region" description="Helical" evidence="9">
    <location>
        <begin position="172"/>
        <end position="200"/>
    </location>
</feature>
<feature type="transmembrane region" description="Helical" evidence="9">
    <location>
        <begin position="126"/>
        <end position="152"/>
    </location>
</feature>
<dbReference type="Gene3D" id="3.30.565.10">
    <property type="entry name" value="Histidine kinase-like ATPase, C-terminal domain"/>
    <property type="match status" value="1"/>
</dbReference>
<evidence type="ECO:0000259" key="11">
    <source>
        <dbReference type="Pfam" id="PF07730"/>
    </source>
</evidence>
<dbReference type="AlphaFoldDB" id="A0A841FXZ7"/>
<dbReference type="EMBL" id="JACHGT010000012">
    <property type="protein sequence ID" value="MBB6037329.1"/>
    <property type="molecule type" value="Genomic_DNA"/>
</dbReference>
<evidence type="ECO:0000256" key="5">
    <source>
        <dbReference type="ARBA" id="ARBA00022741"/>
    </source>
</evidence>
<proteinExistence type="predicted"/>
<organism evidence="13 14">
    <name type="scientific">Phytomonospora endophytica</name>
    <dbReference type="NCBI Taxonomy" id="714109"/>
    <lineage>
        <taxon>Bacteria</taxon>
        <taxon>Bacillati</taxon>
        <taxon>Actinomycetota</taxon>
        <taxon>Actinomycetes</taxon>
        <taxon>Micromonosporales</taxon>
        <taxon>Micromonosporaceae</taxon>
        <taxon>Phytomonospora</taxon>
    </lineage>
</organism>
<dbReference type="InterPro" id="IPR011712">
    <property type="entry name" value="Sig_transdc_His_kin_sub3_dim/P"/>
</dbReference>
<dbReference type="RefSeq" id="WP_184790155.1">
    <property type="nucleotide sequence ID" value="NZ_BONT01000081.1"/>
</dbReference>
<keyword evidence="7" id="KW-0067">ATP-binding</keyword>
<evidence type="ECO:0000256" key="8">
    <source>
        <dbReference type="ARBA" id="ARBA00023012"/>
    </source>
</evidence>
<dbReference type="PANTHER" id="PTHR24421:SF10">
    <property type="entry name" value="NITRATE_NITRITE SENSOR PROTEIN NARQ"/>
    <property type="match status" value="1"/>
</dbReference>
<feature type="transmembrane region" description="Helical" evidence="9">
    <location>
        <begin position="56"/>
        <end position="76"/>
    </location>
</feature>
<keyword evidence="6 13" id="KW-0418">Kinase</keyword>
<feature type="domain" description="Signal transduction histidine kinase subgroup 3 dimerisation and phosphoacceptor" evidence="11">
    <location>
        <begin position="233"/>
        <end position="300"/>
    </location>
</feature>
<feature type="domain" description="Histidine kinase/HSP90-like ATPase" evidence="10">
    <location>
        <begin position="339"/>
        <end position="430"/>
    </location>
</feature>
<evidence type="ECO:0000256" key="4">
    <source>
        <dbReference type="ARBA" id="ARBA00022679"/>
    </source>
</evidence>
<dbReference type="InterPro" id="IPR036890">
    <property type="entry name" value="HATPase_C_sf"/>
</dbReference>
<evidence type="ECO:0000259" key="12">
    <source>
        <dbReference type="Pfam" id="PF13796"/>
    </source>
</evidence>
<dbReference type="Pfam" id="PF07730">
    <property type="entry name" value="HisKA_3"/>
    <property type="match status" value="1"/>
</dbReference>
<evidence type="ECO:0000259" key="10">
    <source>
        <dbReference type="Pfam" id="PF02518"/>
    </source>
</evidence>
<dbReference type="Pfam" id="PF13796">
    <property type="entry name" value="Sensor"/>
    <property type="match status" value="1"/>
</dbReference>
<keyword evidence="14" id="KW-1185">Reference proteome</keyword>